<dbReference type="InterPro" id="IPR036812">
    <property type="entry name" value="NAD(P)_OxRdtase_dom_sf"/>
</dbReference>
<feature type="binding site" evidence="5">
    <location>
        <position position="112"/>
    </location>
    <ligand>
        <name>substrate</name>
    </ligand>
</feature>
<dbReference type="OrthoDB" id="9804790at2"/>
<dbReference type="InterPro" id="IPR018170">
    <property type="entry name" value="Aldo/ket_reductase_CS"/>
</dbReference>
<evidence type="ECO:0000256" key="5">
    <source>
        <dbReference type="PIRSR" id="PIRSR000097-2"/>
    </source>
</evidence>
<evidence type="ECO:0000313" key="8">
    <source>
        <dbReference type="EMBL" id="KRN19334.1"/>
    </source>
</evidence>
<dbReference type="PRINTS" id="PR00069">
    <property type="entry name" value="ALDKETRDTASE"/>
</dbReference>
<name>A0A0R2EUR1_9LACO</name>
<keyword evidence="2" id="KW-0521">NADP</keyword>
<dbReference type="InterPro" id="IPR023210">
    <property type="entry name" value="NADP_OxRdtase_dom"/>
</dbReference>
<comment type="similarity">
    <text evidence="1">Belongs to the aldo/keto reductase family.</text>
</comment>
<dbReference type="InterPro" id="IPR020471">
    <property type="entry name" value="AKR"/>
</dbReference>
<dbReference type="FunFam" id="3.20.20.100:FF:000002">
    <property type="entry name" value="2,5-diketo-D-gluconic acid reductase A"/>
    <property type="match status" value="1"/>
</dbReference>
<evidence type="ECO:0000256" key="4">
    <source>
        <dbReference type="PIRSR" id="PIRSR000097-1"/>
    </source>
</evidence>
<evidence type="ECO:0000313" key="9">
    <source>
        <dbReference type="Proteomes" id="UP000051442"/>
    </source>
</evidence>
<dbReference type="PANTHER" id="PTHR43827">
    <property type="entry name" value="2,5-DIKETO-D-GLUCONIC ACID REDUCTASE"/>
    <property type="match status" value="1"/>
</dbReference>
<dbReference type="EMBL" id="AYZM01000138">
    <property type="protein sequence ID" value="KRN19334.1"/>
    <property type="molecule type" value="Genomic_DNA"/>
</dbReference>
<dbReference type="PROSITE" id="PS00063">
    <property type="entry name" value="ALDOKETO_REDUCTASE_3"/>
    <property type="match status" value="1"/>
</dbReference>
<dbReference type="CDD" id="cd19071">
    <property type="entry name" value="AKR_AKR1-5-like"/>
    <property type="match status" value="1"/>
</dbReference>
<evidence type="ECO:0000256" key="2">
    <source>
        <dbReference type="ARBA" id="ARBA00022857"/>
    </source>
</evidence>
<feature type="active site" description="Proton donor" evidence="4">
    <location>
        <position position="54"/>
    </location>
</feature>
<organism evidence="8 9">
    <name type="scientific">Secundilactobacillus similis DSM 23365 = JCM 2765</name>
    <dbReference type="NCBI Taxonomy" id="1423804"/>
    <lineage>
        <taxon>Bacteria</taxon>
        <taxon>Bacillati</taxon>
        <taxon>Bacillota</taxon>
        <taxon>Bacilli</taxon>
        <taxon>Lactobacillales</taxon>
        <taxon>Lactobacillaceae</taxon>
        <taxon>Secundilactobacillus</taxon>
    </lineage>
</organism>
<dbReference type="PIRSF" id="PIRSF000097">
    <property type="entry name" value="AKR"/>
    <property type="match status" value="1"/>
</dbReference>
<dbReference type="PATRIC" id="fig|1423804.4.peg.1889"/>
<dbReference type="RefSeq" id="WP_054737189.1">
    <property type="nucleotide sequence ID" value="NZ_AYZM01000138.1"/>
</dbReference>
<feature type="site" description="Lowers pKa of active site Tyr" evidence="6">
    <location>
        <position position="79"/>
    </location>
</feature>
<reference evidence="8 9" key="1">
    <citation type="journal article" date="2015" name="Genome Announc.">
        <title>Expanding the biotechnology potential of lactobacilli through comparative genomics of 213 strains and associated genera.</title>
        <authorList>
            <person name="Sun Z."/>
            <person name="Harris H.M."/>
            <person name="McCann A."/>
            <person name="Guo C."/>
            <person name="Argimon S."/>
            <person name="Zhang W."/>
            <person name="Yang X."/>
            <person name="Jeffery I.B."/>
            <person name="Cooney J.C."/>
            <person name="Kagawa T.F."/>
            <person name="Liu W."/>
            <person name="Song Y."/>
            <person name="Salvetti E."/>
            <person name="Wrobel A."/>
            <person name="Rasinkangas P."/>
            <person name="Parkhill J."/>
            <person name="Rea M.C."/>
            <person name="O'Sullivan O."/>
            <person name="Ritari J."/>
            <person name="Douillard F.P."/>
            <person name="Paul Ross R."/>
            <person name="Yang R."/>
            <person name="Briner A.E."/>
            <person name="Felis G.E."/>
            <person name="de Vos W.M."/>
            <person name="Barrangou R."/>
            <person name="Klaenhammer T.R."/>
            <person name="Caufield P.W."/>
            <person name="Cui Y."/>
            <person name="Zhang H."/>
            <person name="O'Toole P.W."/>
        </authorList>
    </citation>
    <scope>NUCLEOTIDE SEQUENCE [LARGE SCALE GENOMIC DNA]</scope>
    <source>
        <strain evidence="8 9">DSM 23365</strain>
    </source>
</reference>
<evidence type="ECO:0000256" key="3">
    <source>
        <dbReference type="ARBA" id="ARBA00023002"/>
    </source>
</evidence>
<dbReference type="PROSITE" id="PS00798">
    <property type="entry name" value="ALDOKETO_REDUCTASE_1"/>
    <property type="match status" value="1"/>
</dbReference>
<comment type="caution">
    <text evidence="8">The sequence shown here is derived from an EMBL/GenBank/DDBJ whole genome shotgun (WGS) entry which is preliminary data.</text>
</comment>
<evidence type="ECO:0000259" key="7">
    <source>
        <dbReference type="Pfam" id="PF00248"/>
    </source>
</evidence>
<keyword evidence="3" id="KW-0560">Oxidoreductase</keyword>
<protein>
    <submittedName>
        <fullName evidence="8">Aldo keto reductase</fullName>
    </submittedName>
</protein>
<dbReference type="Pfam" id="PF00248">
    <property type="entry name" value="Aldo_ket_red"/>
    <property type="match status" value="1"/>
</dbReference>
<dbReference type="PROSITE" id="PS00062">
    <property type="entry name" value="ALDOKETO_REDUCTASE_2"/>
    <property type="match status" value="1"/>
</dbReference>
<evidence type="ECO:0000256" key="1">
    <source>
        <dbReference type="ARBA" id="ARBA00007905"/>
    </source>
</evidence>
<dbReference type="PANTHER" id="PTHR43827:SF3">
    <property type="entry name" value="NADP-DEPENDENT OXIDOREDUCTASE DOMAIN-CONTAINING PROTEIN"/>
    <property type="match status" value="1"/>
</dbReference>
<dbReference type="Proteomes" id="UP000051442">
    <property type="component" value="Unassembled WGS sequence"/>
</dbReference>
<dbReference type="AlphaFoldDB" id="A0A0R2EUR1"/>
<keyword evidence="9" id="KW-1185">Reference proteome</keyword>
<evidence type="ECO:0000256" key="6">
    <source>
        <dbReference type="PIRSR" id="PIRSR000097-3"/>
    </source>
</evidence>
<gene>
    <name evidence="8" type="ORF">FD14_GL001746</name>
</gene>
<sequence length="295" mass="33616">MTTETPKTVKLADGNEMPLVGFGTYLINTQELMDTSIKTAFDAGYRLFDTAQLYRNEDLLGQSLVNLQIPRNQIFITSKVAEISQGYDHTIESVDDTLQRLKTNYLDLLLVHWPVRKFFFDTWRAMEKLKADGKVKSIGVSNYSVSQLELLKTKATEMPVVNQVECHPFLNQRPLVKFDKENDILTQAWSPLGRGITLDNEMLKKMADHHDVSVAQLILKWHLQNGLAVIPKSKTASRIVENHQLDFDLSEDECGMIDLLNRNERTGNDPELVYELGKQYKMFHGPQSESSVLGK</sequence>
<dbReference type="SUPFAM" id="SSF51430">
    <property type="entry name" value="NAD(P)-linked oxidoreductase"/>
    <property type="match status" value="1"/>
</dbReference>
<proteinExistence type="inferred from homology"/>
<dbReference type="STRING" id="1423804.FD14_GL001746"/>
<dbReference type="GO" id="GO:0016616">
    <property type="term" value="F:oxidoreductase activity, acting on the CH-OH group of donors, NAD or NADP as acceptor"/>
    <property type="evidence" value="ECO:0007669"/>
    <property type="project" value="UniProtKB-ARBA"/>
</dbReference>
<feature type="domain" description="NADP-dependent oxidoreductase" evidence="7">
    <location>
        <begin position="27"/>
        <end position="260"/>
    </location>
</feature>
<accession>A0A0R2EUR1</accession>
<dbReference type="Gene3D" id="3.20.20.100">
    <property type="entry name" value="NADP-dependent oxidoreductase domain"/>
    <property type="match status" value="1"/>
</dbReference>